<keyword evidence="6" id="KW-1185">Reference proteome</keyword>
<gene>
    <name evidence="5" type="ORF">ADUPG1_012670</name>
</gene>
<dbReference type="SMART" id="SM00184">
    <property type="entry name" value="RING"/>
    <property type="match status" value="1"/>
</dbReference>
<sequence length="187" mass="20061">MVFYFRATVAIFFLSCFGIYTLVVIGLIIMNMDSLECGCCSSLLSCFSHECKCDSCHRKKRKEGERERSVSSLSASRVEPEDAMPVITSSRSKLQDPPSSRMTASPPPKSTDGVALSTSSTVASSPTSSKPVSKAPQSGGTRCRLCGIAKPYMIVLECGHRVICASCLMKAESCPECGAKISRGKPL</sequence>
<evidence type="ECO:0000313" key="6">
    <source>
        <dbReference type="Proteomes" id="UP001057375"/>
    </source>
</evidence>
<feature type="domain" description="RING-type" evidence="4">
    <location>
        <begin position="143"/>
        <end position="177"/>
    </location>
</feature>
<keyword evidence="3" id="KW-0812">Transmembrane</keyword>
<keyword evidence="1" id="KW-0863">Zinc-finger</keyword>
<feature type="compositionally biased region" description="Polar residues" evidence="2">
    <location>
        <begin position="87"/>
        <end position="103"/>
    </location>
</feature>
<dbReference type="EMBL" id="BQXS01012511">
    <property type="protein sequence ID" value="GKT24229.1"/>
    <property type="molecule type" value="Genomic_DNA"/>
</dbReference>
<dbReference type="InterPro" id="IPR001841">
    <property type="entry name" value="Znf_RING"/>
</dbReference>
<evidence type="ECO:0000256" key="3">
    <source>
        <dbReference type="SAM" id="Phobius"/>
    </source>
</evidence>
<keyword evidence="3" id="KW-1133">Transmembrane helix</keyword>
<dbReference type="SUPFAM" id="SSF57850">
    <property type="entry name" value="RING/U-box"/>
    <property type="match status" value="1"/>
</dbReference>
<dbReference type="PROSITE" id="PS50089">
    <property type="entry name" value="ZF_RING_2"/>
    <property type="match status" value="1"/>
</dbReference>
<proteinExistence type="predicted"/>
<evidence type="ECO:0000313" key="5">
    <source>
        <dbReference type="EMBL" id="GKT24229.1"/>
    </source>
</evidence>
<evidence type="ECO:0000256" key="2">
    <source>
        <dbReference type="SAM" id="MobiDB-lite"/>
    </source>
</evidence>
<dbReference type="Proteomes" id="UP001057375">
    <property type="component" value="Unassembled WGS sequence"/>
</dbReference>
<dbReference type="Pfam" id="PF13920">
    <property type="entry name" value="zf-C3HC4_3"/>
    <property type="match status" value="1"/>
</dbReference>
<evidence type="ECO:0000256" key="1">
    <source>
        <dbReference type="PROSITE-ProRule" id="PRU00175"/>
    </source>
</evidence>
<keyword evidence="1" id="KW-0862">Zinc</keyword>
<reference evidence="5" key="1">
    <citation type="submission" date="2022-03" db="EMBL/GenBank/DDBJ databases">
        <title>Draft genome sequence of Aduncisulcus paluster, a free-living microaerophilic Fornicata.</title>
        <authorList>
            <person name="Yuyama I."/>
            <person name="Kume K."/>
            <person name="Tamura T."/>
            <person name="Inagaki Y."/>
            <person name="Hashimoto T."/>
        </authorList>
    </citation>
    <scope>NUCLEOTIDE SEQUENCE</scope>
    <source>
        <strain evidence="5">NY0171</strain>
    </source>
</reference>
<evidence type="ECO:0000259" key="4">
    <source>
        <dbReference type="PROSITE" id="PS50089"/>
    </source>
</evidence>
<organism evidence="5 6">
    <name type="scientific">Aduncisulcus paluster</name>
    <dbReference type="NCBI Taxonomy" id="2918883"/>
    <lineage>
        <taxon>Eukaryota</taxon>
        <taxon>Metamonada</taxon>
        <taxon>Carpediemonas-like organisms</taxon>
        <taxon>Aduncisulcus</taxon>
    </lineage>
</organism>
<keyword evidence="1" id="KW-0479">Metal-binding</keyword>
<dbReference type="Gene3D" id="3.30.40.10">
    <property type="entry name" value="Zinc/RING finger domain, C3HC4 (zinc finger)"/>
    <property type="match status" value="1"/>
</dbReference>
<comment type="caution">
    <text evidence="5">The sequence shown here is derived from an EMBL/GenBank/DDBJ whole genome shotgun (WGS) entry which is preliminary data.</text>
</comment>
<feature type="transmembrane region" description="Helical" evidence="3">
    <location>
        <begin position="7"/>
        <end position="30"/>
    </location>
</feature>
<dbReference type="InterPro" id="IPR013083">
    <property type="entry name" value="Znf_RING/FYVE/PHD"/>
</dbReference>
<feature type="compositionally biased region" description="Low complexity" evidence="2">
    <location>
        <begin position="117"/>
        <end position="136"/>
    </location>
</feature>
<name>A0ABQ5K083_9EUKA</name>
<protein>
    <recommendedName>
        <fullName evidence="4">RING-type domain-containing protein</fullName>
    </recommendedName>
</protein>
<keyword evidence="3" id="KW-0472">Membrane</keyword>
<feature type="region of interest" description="Disordered" evidence="2">
    <location>
        <begin position="67"/>
        <end position="140"/>
    </location>
</feature>
<accession>A0ABQ5K083</accession>